<proteinExistence type="inferred from homology"/>
<sequence>MSPIDDSFLTSSLDETVRLWDLRTSTGQGVVYGKGKTLTAFDPQGLVFAVGMDCNSIRMYDYREYGRGPFATWKVEDQTYAQPGRLPEWTSLKFTPDGKQIIVTTLSNIIYVLDAYTGSLLQRLVGHAGPNNTSCGEEVSISLDARFVMAGGQDSYLRFWDLYQRDEVDNAPFITLTTPHKKAINVASFSPTHAVIVTGSEELAMWLPEEQPTDMEIQFNNWHNRWTSKDMEY</sequence>
<dbReference type="PANTHER" id="PTHR19861">
    <property type="entry name" value="WD40 REPEAT PROTEIN SWD2"/>
    <property type="match status" value="1"/>
</dbReference>
<keyword evidence="4" id="KW-0677">Repeat</keyword>
<name>I1CI29_RHIO9</name>
<dbReference type="GO" id="GO:0003682">
    <property type="term" value="F:chromatin binding"/>
    <property type="evidence" value="ECO:0007669"/>
    <property type="project" value="TreeGrafter"/>
</dbReference>
<dbReference type="InterPro" id="IPR036322">
    <property type="entry name" value="WD40_repeat_dom_sf"/>
</dbReference>
<dbReference type="EMBL" id="CH476742">
    <property type="protein sequence ID" value="EIE88109.1"/>
    <property type="molecule type" value="Genomic_DNA"/>
</dbReference>
<comment type="similarity">
    <text evidence="2">Belongs to the WD repeat SWD2 family.</text>
</comment>
<evidence type="ECO:0000256" key="4">
    <source>
        <dbReference type="ARBA" id="ARBA00022737"/>
    </source>
</evidence>
<dbReference type="Pfam" id="PF00400">
    <property type="entry name" value="WD40"/>
    <property type="match status" value="1"/>
</dbReference>
<evidence type="ECO:0000256" key="6">
    <source>
        <dbReference type="PROSITE-ProRule" id="PRU00221"/>
    </source>
</evidence>
<dbReference type="FunCoup" id="I1CI29">
    <property type="interactions" value="722"/>
</dbReference>
<dbReference type="VEuPathDB" id="FungiDB:RO3G_12820"/>
<dbReference type="RefSeq" id="XP_067523505.1">
    <property type="nucleotide sequence ID" value="XM_067667404.1"/>
</dbReference>
<dbReference type="PROSITE" id="PS50082">
    <property type="entry name" value="WD_REPEATS_2"/>
    <property type="match status" value="2"/>
</dbReference>
<feature type="repeat" description="WD" evidence="6">
    <location>
        <begin position="139"/>
        <end position="170"/>
    </location>
</feature>
<evidence type="ECO:0000256" key="5">
    <source>
        <dbReference type="ARBA" id="ARBA00023242"/>
    </source>
</evidence>
<dbReference type="GO" id="GO:0016070">
    <property type="term" value="P:RNA metabolic process"/>
    <property type="evidence" value="ECO:0007669"/>
    <property type="project" value="UniProtKB-ARBA"/>
</dbReference>
<dbReference type="STRING" id="246409.I1CI29"/>
<dbReference type="InterPro" id="IPR037867">
    <property type="entry name" value="Swd2/WDR82"/>
</dbReference>
<dbReference type="SUPFAM" id="SSF50978">
    <property type="entry name" value="WD40 repeat-like"/>
    <property type="match status" value="1"/>
</dbReference>
<evidence type="ECO:0000256" key="1">
    <source>
        <dbReference type="ARBA" id="ARBA00004123"/>
    </source>
</evidence>
<dbReference type="AlphaFoldDB" id="I1CI29"/>
<keyword evidence="5" id="KW-0539">Nucleus</keyword>
<accession>I1CI29</accession>
<keyword evidence="3 6" id="KW-0853">WD repeat</keyword>
<evidence type="ECO:0000313" key="8">
    <source>
        <dbReference type="Proteomes" id="UP000009138"/>
    </source>
</evidence>
<protein>
    <submittedName>
        <fullName evidence="7">Uncharacterized protein</fullName>
    </submittedName>
</protein>
<dbReference type="OMA" id="KICVLNG"/>
<keyword evidence="8" id="KW-1185">Reference proteome</keyword>
<dbReference type="GeneID" id="93619785"/>
<dbReference type="Proteomes" id="UP000009138">
    <property type="component" value="Unassembled WGS sequence"/>
</dbReference>
<dbReference type="PROSITE" id="PS50294">
    <property type="entry name" value="WD_REPEATS_REGION"/>
    <property type="match status" value="1"/>
</dbReference>
<gene>
    <name evidence="7" type="ORF">RO3G_12820</name>
</gene>
<dbReference type="SMART" id="SM00320">
    <property type="entry name" value="WD40"/>
    <property type="match status" value="4"/>
</dbReference>
<dbReference type="InterPro" id="IPR001680">
    <property type="entry name" value="WD40_rpt"/>
</dbReference>
<evidence type="ECO:0000313" key="7">
    <source>
        <dbReference type="EMBL" id="EIE88109.1"/>
    </source>
</evidence>
<dbReference type="OrthoDB" id="27537at2759"/>
<comment type="subcellular location">
    <subcellularLocation>
        <location evidence="1">Nucleus</location>
    </subcellularLocation>
</comment>
<dbReference type="Gene3D" id="2.130.10.10">
    <property type="entry name" value="YVTN repeat-like/Quinoprotein amine dehydrogenase"/>
    <property type="match status" value="1"/>
</dbReference>
<dbReference type="InParanoid" id="I1CI29"/>
<evidence type="ECO:0000256" key="3">
    <source>
        <dbReference type="ARBA" id="ARBA00022574"/>
    </source>
</evidence>
<feature type="repeat" description="WD" evidence="6">
    <location>
        <begin position="1"/>
        <end position="30"/>
    </location>
</feature>
<organism evidence="7 8">
    <name type="scientific">Rhizopus delemar (strain RA 99-880 / ATCC MYA-4621 / FGSC 9543 / NRRL 43880)</name>
    <name type="common">Mucormycosis agent</name>
    <name type="synonym">Rhizopus arrhizus var. delemar</name>
    <dbReference type="NCBI Taxonomy" id="246409"/>
    <lineage>
        <taxon>Eukaryota</taxon>
        <taxon>Fungi</taxon>
        <taxon>Fungi incertae sedis</taxon>
        <taxon>Mucoromycota</taxon>
        <taxon>Mucoromycotina</taxon>
        <taxon>Mucoromycetes</taxon>
        <taxon>Mucorales</taxon>
        <taxon>Mucorineae</taxon>
        <taxon>Rhizopodaceae</taxon>
        <taxon>Rhizopus</taxon>
    </lineage>
</organism>
<dbReference type="PANTHER" id="PTHR19861:SF0">
    <property type="entry name" value="WD REPEAT-CONTAINING PROTEIN 82"/>
    <property type="match status" value="1"/>
</dbReference>
<dbReference type="eggNOG" id="KOG1446">
    <property type="taxonomic scope" value="Eukaryota"/>
</dbReference>
<reference evidence="7 8" key="1">
    <citation type="journal article" date="2009" name="PLoS Genet.">
        <title>Genomic analysis of the basal lineage fungus Rhizopus oryzae reveals a whole-genome duplication.</title>
        <authorList>
            <person name="Ma L.-J."/>
            <person name="Ibrahim A.S."/>
            <person name="Skory C."/>
            <person name="Grabherr M.G."/>
            <person name="Burger G."/>
            <person name="Butler M."/>
            <person name="Elias M."/>
            <person name="Idnurm A."/>
            <person name="Lang B.F."/>
            <person name="Sone T."/>
            <person name="Abe A."/>
            <person name="Calvo S.E."/>
            <person name="Corrochano L.M."/>
            <person name="Engels R."/>
            <person name="Fu J."/>
            <person name="Hansberg W."/>
            <person name="Kim J.-M."/>
            <person name="Kodira C.D."/>
            <person name="Koehrsen M.J."/>
            <person name="Liu B."/>
            <person name="Miranda-Saavedra D."/>
            <person name="O'Leary S."/>
            <person name="Ortiz-Castellanos L."/>
            <person name="Poulter R."/>
            <person name="Rodriguez-Romero J."/>
            <person name="Ruiz-Herrera J."/>
            <person name="Shen Y.-Q."/>
            <person name="Zeng Q."/>
            <person name="Galagan J."/>
            <person name="Birren B.W."/>
            <person name="Cuomo C.A."/>
            <person name="Wickes B.L."/>
        </authorList>
    </citation>
    <scope>NUCLEOTIDE SEQUENCE [LARGE SCALE GENOMIC DNA]</scope>
    <source>
        <strain evidence="8">RA 99-880 / ATCC MYA-4621 / FGSC 9543 / NRRL 43880</strain>
    </source>
</reference>
<evidence type="ECO:0000256" key="2">
    <source>
        <dbReference type="ARBA" id="ARBA00005616"/>
    </source>
</evidence>
<dbReference type="GO" id="GO:0048188">
    <property type="term" value="C:Set1C/COMPASS complex"/>
    <property type="evidence" value="ECO:0007669"/>
    <property type="project" value="TreeGrafter"/>
</dbReference>
<dbReference type="InterPro" id="IPR015943">
    <property type="entry name" value="WD40/YVTN_repeat-like_dom_sf"/>
</dbReference>